<feature type="compositionally biased region" description="Polar residues" evidence="11">
    <location>
        <begin position="44"/>
        <end position="55"/>
    </location>
</feature>
<gene>
    <name evidence="13" type="ORF">DXG03_005728</name>
</gene>
<dbReference type="GO" id="GO:0005794">
    <property type="term" value="C:Golgi apparatus"/>
    <property type="evidence" value="ECO:0007669"/>
    <property type="project" value="TreeGrafter"/>
</dbReference>
<keyword evidence="14" id="KW-1185">Reference proteome</keyword>
<reference evidence="13" key="1">
    <citation type="submission" date="2020-07" db="EMBL/GenBank/DDBJ databases">
        <authorList>
            <person name="Nieuwenhuis M."/>
            <person name="Van De Peppel L.J.J."/>
        </authorList>
    </citation>
    <scope>NUCLEOTIDE SEQUENCE</scope>
    <source>
        <strain evidence="13">AP01</strain>
        <tissue evidence="13">Mycelium</tissue>
    </source>
</reference>
<feature type="compositionally biased region" description="Low complexity" evidence="11">
    <location>
        <begin position="169"/>
        <end position="190"/>
    </location>
</feature>
<dbReference type="GO" id="GO:0019706">
    <property type="term" value="F:protein-cysteine S-palmitoyltransferase activity"/>
    <property type="evidence" value="ECO:0007669"/>
    <property type="project" value="UniProtKB-EC"/>
</dbReference>
<feature type="transmembrane region" description="Helical" evidence="10">
    <location>
        <begin position="535"/>
        <end position="557"/>
    </location>
</feature>
<evidence type="ECO:0000256" key="3">
    <source>
        <dbReference type="ARBA" id="ARBA00022692"/>
    </source>
</evidence>
<evidence type="ECO:0000256" key="9">
    <source>
        <dbReference type="ARBA" id="ARBA00048048"/>
    </source>
</evidence>
<feature type="compositionally biased region" description="Polar residues" evidence="11">
    <location>
        <begin position="94"/>
        <end position="103"/>
    </location>
</feature>
<dbReference type="GO" id="GO:0006612">
    <property type="term" value="P:protein targeting to membrane"/>
    <property type="evidence" value="ECO:0007669"/>
    <property type="project" value="TreeGrafter"/>
</dbReference>
<evidence type="ECO:0000259" key="12">
    <source>
        <dbReference type="Pfam" id="PF01529"/>
    </source>
</evidence>
<keyword evidence="6" id="KW-0564">Palmitate</keyword>
<keyword evidence="7" id="KW-0449">Lipoprotein</keyword>
<feature type="compositionally biased region" description="Low complexity" evidence="11">
    <location>
        <begin position="260"/>
        <end position="288"/>
    </location>
</feature>
<dbReference type="Pfam" id="PF01529">
    <property type="entry name" value="DHHC"/>
    <property type="match status" value="1"/>
</dbReference>
<keyword evidence="3 10" id="KW-0812">Transmembrane</keyword>
<evidence type="ECO:0000256" key="4">
    <source>
        <dbReference type="ARBA" id="ARBA00022989"/>
    </source>
</evidence>
<dbReference type="EMBL" id="JABCKV010000036">
    <property type="protein sequence ID" value="KAG5645590.1"/>
    <property type="molecule type" value="Genomic_DNA"/>
</dbReference>
<evidence type="ECO:0000256" key="11">
    <source>
        <dbReference type="SAM" id="MobiDB-lite"/>
    </source>
</evidence>
<evidence type="ECO:0000313" key="13">
    <source>
        <dbReference type="EMBL" id="KAG5645590.1"/>
    </source>
</evidence>
<comment type="subcellular location">
    <subcellularLocation>
        <location evidence="1">Membrane</location>
        <topology evidence="1">Multi-pass membrane protein</topology>
    </subcellularLocation>
</comment>
<keyword evidence="2 10" id="KW-0808">Transferase</keyword>
<dbReference type="Proteomes" id="UP000775547">
    <property type="component" value="Unassembled WGS sequence"/>
</dbReference>
<evidence type="ECO:0000313" key="14">
    <source>
        <dbReference type="Proteomes" id="UP000775547"/>
    </source>
</evidence>
<feature type="compositionally biased region" description="Basic and acidic residues" evidence="11">
    <location>
        <begin position="1"/>
        <end position="11"/>
    </location>
</feature>
<protein>
    <recommendedName>
        <fullName evidence="10">Palmitoyltransferase</fullName>
        <ecNumber evidence="10">2.3.1.225</ecNumber>
    </recommendedName>
</protein>
<evidence type="ECO:0000256" key="8">
    <source>
        <dbReference type="ARBA" id="ARBA00023315"/>
    </source>
</evidence>
<evidence type="ECO:0000256" key="10">
    <source>
        <dbReference type="RuleBase" id="RU079119"/>
    </source>
</evidence>
<keyword evidence="5 10" id="KW-0472">Membrane</keyword>
<keyword evidence="8 10" id="KW-0012">Acyltransferase</keyword>
<comment type="domain">
    <text evidence="10">The DHHC domain is required for palmitoyltransferase activity.</text>
</comment>
<dbReference type="PANTHER" id="PTHR22883">
    <property type="entry name" value="ZINC FINGER DHHC DOMAIN CONTAINING PROTEIN"/>
    <property type="match status" value="1"/>
</dbReference>
<evidence type="ECO:0000256" key="1">
    <source>
        <dbReference type="ARBA" id="ARBA00004141"/>
    </source>
</evidence>
<organism evidence="13 14">
    <name type="scientific">Asterophora parasitica</name>
    <dbReference type="NCBI Taxonomy" id="117018"/>
    <lineage>
        <taxon>Eukaryota</taxon>
        <taxon>Fungi</taxon>
        <taxon>Dikarya</taxon>
        <taxon>Basidiomycota</taxon>
        <taxon>Agaricomycotina</taxon>
        <taxon>Agaricomycetes</taxon>
        <taxon>Agaricomycetidae</taxon>
        <taxon>Agaricales</taxon>
        <taxon>Tricholomatineae</taxon>
        <taxon>Lyophyllaceae</taxon>
        <taxon>Asterophora</taxon>
    </lineage>
</organism>
<dbReference type="PANTHER" id="PTHR22883:SF488">
    <property type="entry name" value="PALMITOYLTRANSFERASE"/>
    <property type="match status" value="1"/>
</dbReference>
<feature type="transmembrane region" description="Helical" evidence="10">
    <location>
        <begin position="344"/>
        <end position="371"/>
    </location>
</feature>
<evidence type="ECO:0000256" key="2">
    <source>
        <dbReference type="ARBA" id="ARBA00022679"/>
    </source>
</evidence>
<feature type="transmembrane region" description="Helical" evidence="10">
    <location>
        <begin position="490"/>
        <end position="515"/>
    </location>
</feature>
<dbReference type="PROSITE" id="PS50216">
    <property type="entry name" value="DHHC"/>
    <property type="match status" value="1"/>
</dbReference>
<dbReference type="GO" id="GO:0016020">
    <property type="term" value="C:membrane"/>
    <property type="evidence" value="ECO:0007669"/>
    <property type="project" value="UniProtKB-SubCell"/>
</dbReference>
<comment type="catalytic activity">
    <reaction evidence="9 10">
        <text>L-cysteinyl-[protein] + hexadecanoyl-CoA = S-hexadecanoyl-L-cysteinyl-[protein] + CoA</text>
        <dbReference type="Rhea" id="RHEA:36683"/>
        <dbReference type="Rhea" id="RHEA-COMP:10131"/>
        <dbReference type="Rhea" id="RHEA-COMP:11032"/>
        <dbReference type="ChEBI" id="CHEBI:29950"/>
        <dbReference type="ChEBI" id="CHEBI:57287"/>
        <dbReference type="ChEBI" id="CHEBI:57379"/>
        <dbReference type="ChEBI" id="CHEBI:74151"/>
        <dbReference type="EC" id="2.3.1.225"/>
    </reaction>
</comment>
<comment type="similarity">
    <text evidence="10">Belongs to the DHHC palmitoyltransferase family.</text>
</comment>
<sequence length="644" mass="69978">MTSPTKRDLRRNSRGSLPLPPSLSAVNTTLSSSLSPPSSPRSPVNGQALSSSPTSAHFPLQVLHSPPMLSSSTHAGGIQPSSSFFRPARPLIQPQYSPQPSLHTDTESPDQYPLAPLNSSTTAPQDQKRISLGTSSTEDQDPVTDATEFANVKRIKQSREPLLPIGGPVSSAARRQSVSAATPASPVSTPKKPTSGRVRTSLDRVFGLSFPNRMSFDSVRNRTNAPFDEERGESPFTPNKAPEHLSSDSPIRFYNSNVAPEPSSRSHSPTPSRTSSPSPAPSTHIPPSFIATLPTPSATSQHPLAHTPVLKPKSTKPLRKYALHPSRNRFLLSGRLLTGGDTPYAFIASMCLVFGLAGVWFSTTCIFWWHHSSGTKAIVIVGAYLAALVLTTMLTTATTDPGILPRGLDPDPPYPATSPSDGGVRAPMPRDLRVREDVVRVKYCPTCKTYRPPRSSHCKMCDNCVDACDHHCQWVNNCIGRRNYTTFFSLLFAATTTLLLIIVTSAVHLWLLTRISTASGHSRDFRHALSDSKGIGSAVAFSLSIAVIWPVTALFAYHARLLMLNVTTIEQIRNQAHKSIDYPGASKPPNPFSHGTRRRNFVSVLCRPQGFSWLEAHAVATNDMREVNPGMRGTGGIEERDRDD</sequence>
<feature type="transmembrane region" description="Helical" evidence="10">
    <location>
        <begin position="377"/>
        <end position="397"/>
    </location>
</feature>
<name>A0A9P7GA50_9AGAR</name>
<dbReference type="GO" id="GO:0005783">
    <property type="term" value="C:endoplasmic reticulum"/>
    <property type="evidence" value="ECO:0007669"/>
    <property type="project" value="TreeGrafter"/>
</dbReference>
<feature type="region of interest" description="Disordered" evidence="11">
    <location>
        <begin position="403"/>
        <end position="427"/>
    </location>
</feature>
<keyword evidence="4 10" id="KW-1133">Transmembrane helix</keyword>
<proteinExistence type="inferred from homology"/>
<dbReference type="EC" id="2.3.1.225" evidence="10"/>
<dbReference type="InterPro" id="IPR039859">
    <property type="entry name" value="PFA4/ZDH16/20/ERF2-like"/>
</dbReference>
<evidence type="ECO:0000256" key="6">
    <source>
        <dbReference type="ARBA" id="ARBA00023139"/>
    </source>
</evidence>
<feature type="compositionally biased region" description="Polar residues" evidence="11">
    <location>
        <begin position="68"/>
        <end position="84"/>
    </location>
</feature>
<reference evidence="13" key="2">
    <citation type="submission" date="2021-10" db="EMBL/GenBank/DDBJ databases">
        <title>Phylogenomics reveals ancestral predisposition of the termite-cultivated fungus Termitomyces towards a domesticated lifestyle.</title>
        <authorList>
            <person name="Auxier B."/>
            <person name="Grum-Grzhimaylo A."/>
            <person name="Cardenas M.E."/>
            <person name="Lodge J.D."/>
            <person name="Laessoe T."/>
            <person name="Pedersen O."/>
            <person name="Smith M.E."/>
            <person name="Kuyper T.W."/>
            <person name="Franco-Molano E.A."/>
            <person name="Baroni T.J."/>
            <person name="Aanen D.K."/>
        </authorList>
    </citation>
    <scope>NUCLEOTIDE SEQUENCE</scope>
    <source>
        <strain evidence="13">AP01</strain>
        <tissue evidence="13">Mycelium</tissue>
    </source>
</reference>
<evidence type="ECO:0000256" key="7">
    <source>
        <dbReference type="ARBA" id="ARBA00023288"/>
    </source>
</evidence>
<evidence type="ECO:0000256" key="5">
    <source>
        <dbReference type="ARBA" id="ARBA00023136"/>
    </source>
</evidence>
<accession>A0A9P7GA50</accession>
<dbReference type="AlphaFoldDB" id="A0A9P7GA50"/>
<comment type="caution">
    <text evidence="13">The sequence shown here is derived from an EMBL/GenBank/DDBJ whole genome shotgun (WGS) entry which is preliminary data.</text>
</comment>
<feature type="domain" description="Palmitoyltransferase DHHC" evidence="12">
    <location>
        <begin position="442"/>
        <end position="574"/>
    </location>
</feature>
<feature type="region of interest" description="Disordered" evidence="11">
    <location>
        <begin position="1"/>
        <end position="311"/>
    </location>
</feature>
<dbReference type="InterPro" id="IPR001594">
    <property type="entry name" value="Palmitoyltrfase_DHHC"/>
</dbReference>
<dbReference type="OrthoDB" id="9909019at2759"/>